<comment type="caution">
    <text evidence="1">The sequence shown here is derived from an EMBL/GenBank/DDBJ whole genome shotgun (WGS) entry which is preliminary data.</text>
</comment>
<dbReference type="RefSeq" id="WP_185064208.1">
    <property type="nucleotide sequence ID" value="NZ_BAABJP010000007.1"/>
</dbReference>
<name>A0ABP9PPU4_9PSEU</name>
<sequence length="251" mass="26067">MTEAQTLDAVRAAAQPIEAIGALFMLHPETFAGSAANGYQNPFAGYFAGRGGVLGDADADTVNSVFGIFEPNMAGALWAEGIAVHGAAGGAARYAEQAADFGRKHLAGAEGLERIAELGERVIAAAPTQGLPLFAGWKRMPLPEDAPGRAMHVLVVLRELRGSVHMAALAMSGLSPVEAHLLNKGEQYCEMFGWPKPYPDAEAKRADKAAAEDATDRRMTQIVGAALSGEEAAELARLSAAALQVANASAS</sequence>
<reference evidence="2" key="1">
    <citation type="journal article" date="2019" name="Int. J. Syst. Evol. Microbiol.">
        <title>The Global Catalogue of Microorganisms (GCM) 10K type strain sequencing project: providing services to taxonomists for standard genome sequencing and annotation.</title>
        <authorList>
            <consortium name="The Broad Institute Genomics Platform"/>
            <consortium name="The Broad Institute Genome Sequencing Center for Infectious Disease"/>
            <person name="Wu L."/>
            <person name="Ma J."/>
        </authorList>
    </citation>
    <scope>NUCLEOTIDE SEQUENCE [LARGE SCALE GENOMIC DNA]</scope>
    <source>
        <strain evidence="2">JCM 18303</strain>
    </source>
</reference>
<dbReference type="Proteomes" id="UP001428817">
    <property type="component" value="Unassembled WGS sequence"/>
</dbReference>
<dbReference type="EMBL" id="BAABJP010000007">
    <property type="protein sequence ID" value="GAA5150216.1"/>
    <property type="molecule type" value="Genomic_DNA"/>
</dbReference>
<evidence type="ECO:0000313" key="1">
    <source>
        <dbReference type="EMBL" id="GAA5150216.1"/>
    </source>
</evidence>
<accession>A0ABP9PPU4</accession>
<protein>
    <submittedName>
        <fullName evidence="1">EvbL</fullName>
    </submittedName>
</protein>
<keyword evidence="2" id="KW-1185">Reference proteome</keyword>
<dbReference type="InterPro" id="IPR054058">
    <property type="entry name" value="HTH_67"/>
</dbReference>
<dbReference type="Pfam" id="PF21863">
    <property type="entry name" value="HTH_67"/>
    <property type="match status" value="1"/>
</dbReference>
<organism evidence="1 2">
    <name type="scientific">Pseudonocardia eucalypti</name>
    <dbReference type="NCBI Taxonomy" id="648755"/>
    <lineage>
        <taxon>Bacteria</taxon>
        <taxon>Bacillati</taxon>
        <taxon>Actinomycetota</taxon>
        <taxon>Actinomycetes</taxon>
        <taxon>Pseudonocardiales</taxon>
        <taxon>Pseudonocardiaceae</taxon>
        <taxon>Pseudonocardia</taxon>
    </lineage>
</organism>
<proteinExistence type="predicted"/>
<gene>
    <name evidence="1" type="ORF">GCM10023321_15150</name>
</gene>
<dbReference type="NCBIfam" id="NF047719">
    <property type="entry name" value="SCO6745_fam_HTH"/>
    <property type="match status" value="1"/>
</dbReference>
<evidence type="ECO:0000313" key="2">
    <source>
        <dbReference type="Proteomes" id="UP001428817"/>
    </source>
</evidence>